<gene>
    <name evidence="3" type="ORF">QN277_007445</name>
</gene>
<protein>
    <recommendedName>
        <fullName evidence="2">NAB domain-containing protein</fullName>
    </recommendedName>
</protein>
<sequence length="79" mass="9140">MVKHHFRESIKSLFVGHIDPDKEQQLQGAKTEIEDKVKRILKLIGDDNHEADGSPVQFSNKEPLVQLIEDFHNQYKSQS</sequence>
<dbReference type="PANTHER" id="PTHR47357">
    <property type="entry name" value="COP1-INTERACTIVE PROTEIN 1"/>
    <property type="match status" value="1"/>
</dbReference>
<dbReference type="PROSITE" id="PS51774">
    <property type="entry name" value="NAB"/>
    <property type="match status" value="1"/>
</dbReference>
<dbReference type="Pfam" id="PF07765">
    <property type="entry name" value="KIP1"/>
    <property type="match status" value="1"/>
</dbReference>
<dbReference type="GO" id="GO:0005856">
    <property type="term" value="C:cytoskeleton"/>
    <property type="evidence" value="ECO:0007669"/>
    <property type="project" value="TreeGrafter"/>
</dbReference>
<evidence type="ECO:0000259" key="2">
    <source>
        <dbReference type="PROSITE" id="PS51774"/>
    </source>
</evidence>
<proteinExistence type="predicted"/>
<evidence type="ECO:0000256" key="1">
    <source>
        <dbReference type="ARBA" id="ARBA00023054"/>
    </source>
</evidence>
<reference evidence="3" key="1">
    <citation type="submission" date="2023-10" db="EMBL/GenBank/DDBJ databases">
        <title>Chromosome-level genome of the transformable northern wattle, Acacia crassicarpa.</title>
        <authorList>
            <person name="Massaro I."/>
            <person name="Sinha N.R."/>
            <person name="Poethig S."/>
            <person name="Leichty A.R."/>
        </authorList>
    </citation>
    <scope>NUCLEOTIDE SEQUENCE</scope>
    <source>
        <strain evidence="3">Acra3RX</strain>
        <tissue evidence="3">Leaf</tissue>
    </source>
</reference>
<comment type="caution">
    <text evidence="3">The sequence shown here is derived from an EMBL/GenBank/DDBJ whole genome shotgun (WGS) entry which is preliminary data.</text>
</comment>
<name>A0AAE1MAH3_9FABA</name>
<keyword evidence="4" id="KW-1185">Reference proteome</keyword>
<dbReference type="AlphaFoldDB" id="A0AAE1MAH3"/>
<dbReference type="EMBL" id="JAWXYG010000012">
    <property type="protein sequence ID" value="KAK4257919.1"/>
    <property type="molecule type" value="Genomic_DNA"/>
</dbReference>
<dbReference type="Proteomes" id="UP001293593">
    <property type="component" value="Unassembled WGS sequence"/>
</dbReference>
<evidence type="ECO:0000313" key="4">
    <source>
        <dbReference type="Proteomes" id="UP001293593"/>
    </source>
</evidence>
<feature type="domain" description="NAB" evidence="2">
    <location>
        <begin position="10"/>
        <end position="79"/>
    </location>
</feature>
<dbReference type="PANTHER" id="PTHR47357:SF1">
    <property type="entry name" value="SPINDLE POLE BODY COMPONENT 110"/>
    <property type="match status" value="1"/>
</dbReference>
<organism evidence="3 4">
    <name type="scientific">Acacia crassicarpa</name>
    <name type="common">northern wattle</name>
    <dbReference type="NCBI Taxonomy" id="499986"/>
    <lineage>
        <taxon>Eukaryota</taxon>
        <taxon>Viridiplantae</taxon>
        <taxon>Streptophyta</taxon>
        <taxon>Embryophyta</taxon>
        <taxon>Tracheophyta</taxon>
        <taxon>Spermatophyta</taxon>
        <taxon>Magnoliopsida</taxon>
        <taxon>eudicotyledons</taxon>
        <taxon>Gunneridae</taxon>
        <taxon>Pentapetalae</taxon>
        <taxon>rosids</taxon>
        <taxon>fabids</taxon>
        <taxon>Fabales</taxon>
        <taxon>Fabaceae</taxon>
        <taxon>Caesalpinioideae</taxon>
        <taxon>mimosoid clade</taxon>
        <taxon>Acacieae</taxon>
        <taxon>Acacia</taxon>
    </lineage>
</organism>
<dbReference type="GO" id="GO:0003779">
    <property type="term" value="F:actin binding"/>
    <property type="evidence" value="ECO:0007669"/>
    <property type="project" value="InterPro"/>
</dbReference>
<keyword evidence="1" id="KW-0175">Coiled coil</keyword>
<accession>A0AAE1MAH3</accession>
<dbReference type="InterPro" id="IPR011684">
    <property type="entry name" value="NAB"/>
</dbReference>
<dbReference type="GO" id="GO:0005200">
    <property type="term" value="F:structural constituent of cytoskeleton"/>
    <property type="evidence" value="ECO:0007669"/>
    <property type="project" value="TreeGrafter"/>
</dbReference>
<evidence type="ECO:0000313" key="3">
    <source>
        <dbReference type="EMBL" id="KAK4257919.1"/>
    </source>
</evidence>